<evidence type="ECO:0000313" key="4">
    <source>
        <dbReference type="Proteomes" id="UP000799118"/>
    </source>
</evidence>
<feature type="domain" description="TauD/TfdA-like" evidence="2">
    <location>
        <begin position="94"/>
        <end position="347"/>
    </location>
</feature>
<name>A0A6A4HNI6_9AGAR</name>
<dbReference type="InterPro" id="IPR042098">
    <property type="entry name" value="TauD-like_sf"/>
</dbReference>
<evidence type="ECO:0000313" key="3">
    <source>
        <dbReference type="EMBL" id="KAE9398355.1"/>
    </source>
</evidence>
<dbReference type="Proteomes" id="UP000799118">
    <property type="component" value="Unassembled WGS sequence"/>
</dbReference>
<protein>
    <submittedName>
        <fullName evidence="3">Clavaminate synthase-like protein</fullName>
    </submittedName>
</protein>
<dbReference type="EMBL" id="ML769484">
    <property type="protein sequence ID" value="KAE9398355.1"/>
    <property type="molecule type" value="Genomic_DNA"/>
</dbReference>
<evidence type="ECO:0000256" key="1">
    <source>
        <dbReference type="ARBA" id="ARBA00023002"/>
    </source>
</evidence>
<evidence type="ECO:0000259" key="2">
    <source>
        <dbReference type="Pfam" id="PF02668"/>
    </source>
</evidence>
<dbReference type="InterPro" id="IPR003819">
    <property type="entry name" value="TauD/TfdA-like"/>
</dbReference>
<proteinExistence type="predicted"/>
<keyword evidence="4" id="KW-1185">Reference proteome</keyword>
<dbReference type="AlphaFoldDB" id="A0A6A4HNI6"/>
<reference evidence="3" key="1">
    <citation type="journal article" date="2019" name="Environ. Microbiol.">
        <title>Fungal ecological strategies reflected in gene transcription - a case study of two litter decomposers.</title>
        <authorList>
            <person name="Barbi F."/>
            <person name="Kohler A."/>
            <person name="Barry K."/>
            <person name="Baskaran P."/>
            <person name="Daum C."/>
            <person name="Fauchery L."/>
            <person name="Ihrmark K."/>
            <person name="Kuo A."/>
            <person name="LaButti K."/>
            <person name="Lipzen A."/>
            <person name="Morin E."/>
            <person name="Grigoriev I.V."/>
            <person name="Henrissat B."/>
            <person name="Lindahl B."/>
            <person name="Martin F."/>
        </authorList>
    </citation>
    <scope>NUCLEOTIDE SEQUENCE</scope>
    <source>
        <strain evidence="3">JB14</strain>
    </source>
</reference>
<dbReference type="PANTHER" id="PTHR10696:SF54">
    <property type="entry name" value="FAMILY OXIDOREDUCTASE, PUTATIVE (AFU_ORTHOLOGUE AFUA_4G13850)-RELATED"/>
    <property type="match status" value="1"/>
</dbReference>
<dbReference type="SUPFAM" id="SSF51197">
    <property type="entry name" value="Clavaminate synthase-like"/>
    <property type="match status" value="1"/>
</dbReference>
<gene>
    <name evidence="3" type="ORF">BT96DRAFT_994975</name>
</gene>
<dbReference type="Gene3D" id="3.60.130.10">
    <property type="entry name" value="Clavaminate synthase-like"/>
    <property type="match status" value="1"/>
</dbReference>
<organism evidence="3 4">
    <name type="scientific">Gymnopus androsaceus JB14</name>
    <dbReference type="NCBI Taxonomy" id="1447944"/>
    <lineage>
        <taxon>Eukaryota</taxon>
        <taxon>Fungi</taxon>
        <taxon>Dikarya</taxon>
        <taxon>Basidiomycota</taxon>
        <taxon>Agaricomycotina</taxon>
        <taxon>Agaricomycetes</taxon>
        <taxon>Agaricomycetidae</taxon>
        <taxon>Agaricales</taxon>
        <taxon>Marasmiineae</taxon>
        <taxon>Omphalotaceae</taxon>
        <taxon>Gymnopus</taxon>
    </lineage>
</organism>
<sequence>MTYTQAETIAPAVQPDISYHPDELKYKQRTARRLADNPNLPLTSLPSNFPRKVEGPIVWEGKDWTSEDQWVFHLTPTHLQEIDDALAHFKGLDKPMGYISKDTFPLPTLSSILESSAHELYSGRGFFVLRTIPVDDYTRSDLVIIYAGISSHVGSARGKQDGTGAVIAHIKDLTVSHAHEKGGIGNAAYTTDKQVFHTDVGDLIALMALQTAAEGGVSRISSTGHVYNELAATRPDLIQTLSEPWILDTFGGQPGYTTRPLLYHEDGHIIIQYSRRHFTGYNIQLRSPDIPPITEAQAEALDAVHFLAEKYSLGLNFQKGDIQYINSLGLLHARDAFRDDTEHVRHLIPVVAPLYSVTPEEQRFPIEPEIRRKANGATK</sequence>
<dbReference type="Pfam" id="PF02668">
    <property type="entry name" value="TauD"/>
    <property type="match status" value="1"/>
</dbReference>
<accession>A0A6A4HNI6</accession>
<keyword evidence="1" id="KW-0560">Oxidoreductase</keyword>
<dbReference type="GO" id="GO:0016491">
    <property type="term" value="F:oxidoreductase activity"/>
    <property type="evidence" value="ECO:0007669"/>
    <property type="project" value="UniProtKB-KW"/>
</dbReference>
<dbReference type="InterPro" id="IPR050411">
    <property type="entry name" value="AlphaKG_dependent_hydroxylases"/>
</dbReference>
<dbReference type="PANTHER" id="PTHR10696">
    <property type="entry name" value="GAMMA-BUTYROBETAINE HYDROXYLASE-RELATED"/>
    <property type="match status" value="1"/>
</dbReference>
<dbReference type="OrthoDB" id="272271at2759"/>